<dbReference type="Gene3D" id="2.160.10.10">
    <property type="entry name" value="Hexapeptide repeat proteins"/>
    <property type="match status" value="1"/>
</dbReference>
<dbReference type="PROSITE" id="PS00101">
    <property type="entry name" value="HEXAPEP_TRANSFERASES"/>
    <property type="match status" value="1"/>
</dbReference>
<keyword evidence="3" id="KW-0012">Acyltransferase</keyword>
<dbReference type="PANTHER" id="PTHR23416">
    <property type="entry name" value="SIALIC ACID SYNTHASE-RELATED"/>
    <property type="match status" value="1"/>
</dbReference>
<evidence type="ECO:0000256" key="1">
    <source>
        <dbReference type="ARBA" id="ARBA00022679"/>
    </source>
</evidence>
<evidence type="ECO:0000313" key="6">
    <source>
        <dbReference type="Proteomes" id="UP000003566"/>
    </source>
</evidence>
<dbReference type="EMBL" id="AGXE01000011">
    <property type="protein sequence ID" value="EIY86625.1"/>
    <property type="molecule type" value="Genomic_DNA"/>
</dbReference>
<dbReference type="CDD" id="cd04647">
    <property type="entry name" value="LbH_MAT_like"/>
    <property type="match status" value="1"/>
</dbReference>
<dbReference type="Proteomes" id="UP000003566">
    <property type="component" value="Unassembled WGS sequence"/>
</dbReference>
<accession>I9AFX5</accession>
<dbReference type="SUPFAM" id="SSF51161">
    <property type="entry name" value="Trimeric LpxA-like enzymes"/>
    <property type="match status" value="1"/>
</dbReference>
<dbReference type="RefSeq" id="WP_008022731.1">
    <property type="nucleotide sequence ID" value="NZ_JH724294.1"/>
</dbReference>
<keyword evidence="2" id="KW-0677">Repeat</keyword>
<keyword evidence="4" id="KW-0472">Membrane</keyword>
<keyword evidence="1" id="KW-0808">Transferase</keyword>
<proteinExistence type="predicted"/>
<evidence type="ECO:0008006" key="7">
    <source>
        <dbReference type="Google" id="ProtNLM"/>
    </source>
</evidence>
<dbReference type="HOGENOM" id="CLU_051638_7_3_10"/>
<dbReference type="InterPro" id="IPR051159">
    <property type="entry name" value="Hexapeptide_acetyltransf"/>
</dbReference>
<reference evidence="5 6" key="1">
    <citation type="submission" date="2012-02" db="EMBL/GenBank/DDBJ databases">
        <title>The Genome Sequence of Bacteroides xylanisolvens CL03T12C04.</title>
        <authorList>
            <consortium name="The Broad Institute Genome Sequencing Platform"/>
            <person name="Earl A."/>
            <person name="Ward D."/>
            <person name="Feldgarden M."/>
            <person name="Gevers D."/>
            <person name="Zitomersky N.L."/>
            <person name="Coyne M.J."/>
            <person name="Comstock L.E."/>
            <person name="Young S.K."/>
            <person name="Zeng Q."/>
            <person name="Gargeya S."/>
            <person name="Fitzgerald M."/>
            <person name="Haas B."/>
            <person name="Abouelleil A."/>
            <person name="Alvarado L."/>
            <person name="Arachchi H.M."/>
            <person name="Berlin A."/>
            <person name="Chapman S.B."/>
            <person name="Gearin G."/>
            <person name="Goldberg J."/>
            <person name="Griggs A."/>
            <person name="Gujja S."/>
            <person name="Hansen M."/>
            <person name="Heiman D."/>
            <person name="Howarth C."/>
            <person name="Larimer J."/>
            <person name="Lui A."/>
            <person name="MacDonald P.J.P."/>
            <person name="McCowen C."/>
            <person name="Montmayeur A."/>
            <person name="Murphy C."/>
            <person name="Neiman D."/>
            <person name="Pearson M."/>
            <person name="Priest M."/>
            <person name="Roberts A."/>
            <person name="Saif S."/>
            <person name="Shea T."/>
            <person name="Sisk P."/>
            <person name="Stolte C."/>
            <person name="Sykes S."/>
            <person name="Wortman J."/>
            <person name="Nusbaum C."/>
            <person name="Birren B."/>
        </authorList>
    </citation>
    <scope>NUCLEOTIDE SEQUENCE [LARGE SCALE GENOMIC DNA]</scope>
    <source>
        <strain evidence="5 6">CL03T12C04</strain>
    </source>
</reference>
<evidence type="ECO:0000256" key="4">
    <source>
        <dbReference type="SAM" id="Phobius"/>
    </source>
</evidence>
<evidence type="ECO:0000256" key="3">
    <source>
        <dbReference type="ARBA" id="ARBA00023315"/>
    </source>
</evidence>
<dbReference type="Pfam" id="PF00132">
    <property type="entry name" value="Hexapep"/>
    <property type="match status" value="1"/>
</dbReference>
<gene>
    <name evidence="5" type="ORF">HMPREF1074_01932</name>
</gene>
<organism evidence="5 6">
    <name type="scientific">Bacteroides xylanisolvens CL03T12C04</name>
    <dbReference type="NCBI Taxonomy" id="997892"/>
    <lineage>
        <taxon>Bacteria</taxon>
        <taxon>Pseudomonadati</taxon>
        <taxon>Bacteroidota</taxon>
        <taxon>Bacteroidia</taxon>
        <taxon>Bacteroidales</taxon>
        <taxon>Bacteroidaceae</taxon>
        <taxon>Bacteroides</taxon>
    </lineage>
</organism>
<dbReference type="InterPro" id="IPR011004">
    <property type="entry name" value="Trimer_LpxA-like_sf"/>
</dbReference>
<comment type="caution">
    <text evidence="5">The sequence shown here is derived from an EMBL/GenBank/DDBJ whole genome shotgun (WGS) entry which is preliminary data.</text>
</comment>
<keyword evidence="4" id="KW-1133">Transmembrane helix</keyword>
<dbReference type="AlphaFoldDB" id="I9AFX5"/>
<dbReference type="PATRIC" id="fig|997892.3.peg.1985"/>
<evidence type="ECO:0000313" key="5">
    <source>
        <dbReference type="EMBL" id="EIY86625.1"/>
    </source>
</evidence>
<protein>
    <recommendedName>
        <fullName evidence="7">Acyltransferase</fullName>
    </recommendedName>
</protein>
<dbReference type="InterPro" id="IPR001451">
    <property type="entry name" value="Hexapep"/>
</dbReference>
<sequence>MNEKHRLEYRHPSKLIRAGQVLWSFFSLTNLKWVVNYGAYLLMHSVRGRRLAKIGKTSNVHPTAIIREGEYVTIGEHCLINHNNLIQAGKSEYGRITIGNYVHTGVNVAMIAFNHGFYTRELPIKEQDYIDASITIENDVWIGAGVVILAGVHIGKGAIIAAGAVVNRDVPAYTIVGGVPAKVLKERPK</sequence>
<dbReference type="GO" id="GO:0016746">
    <property type="term" value="F:acyltransferase activity"/>
    <property type="evidence" value="ECO:0007669"/>
    <property type="project" value="UniProtKB-KW"/>
</dbReference>
<keyword evidence="4" id="KW-0812">Transmembrane</keyword>
<name>I9AFX5_9BACE</name>
<evidence type="ECO:0000256" key="2">
    <source>
        <dbReference type="ARBA" id="ARBA00022737"/>
    </source>
</evidence>
<dbReference type="InterPro" id="IPR018357">
    <property type="entry name" value="Hexapep_transf_CS"/>
</dbReference>
<feature type="transmembrane region" description="Helical" evidence="4">
    <location>
        <begin position="21"/>
        <end position="43"/>
    </location>
</feature>